<dbReference type="OrthoDB" id="5791138at2759"/>
<reference evidence="2" key="1">
    <citation type="journal article" date="2020" name="Ecol. Evol.">
        <title>Genome structure and content of the rice root-knot nematode (Meloidogyne graminicola).</title>
        <authorList>
            <person name="Phan N.T."/>
            <person name="Danchin E.G.J."/>
            <person name="Klopp C."/>
            <person name="Perfus-Barbeoch L."/>
            <person name="Kozlowski D.K."/>
            <person name="Koutsovoulos G.D."/>
            <person name="Lopez-Roques C."/>
            <person name="Bouchez O."/>
            <person name="Zahm M."/>
            <person name="Besnard G."/>
            <person name="Bellafiore S."/>
        </authorList>
    </citation>
    <scope>NUCLEOTIDE SEQUENCE</scope>
    <source>
        <strain evidence="2">VN-18</strain>
    </source>
</reference>
<sequence length="114" mass="13636">MKKRQLSPYMQLERHKLLKLKLDISSKLLQFPETKPEDECMMTSVTKCLCERYQFEQTCSIKCSNLEAYGLPLNRKLIWNDFRGVLSCSNKNWNKNIILIILLIFLNFYLYYIS</sequence>
<evidence type="ECO:0000313" key="3">
    <source>
        <dbReference type="Proteomes" id="UP000605970"/>
    </source>
</evidence>
<gene>
    <name evidence="2" type="ORF">Mgra_00008437</name>
</gene>
<organism evidence="2 3">
    <name type="scientific">Meloidogyne graminicola</name>
    <dbReference type="NCBI Taxonomy" id="189291"/>
    <lineage>
        <taxon>Eukaryota</taxon>
        <taxon>Metazoa</taxon>
        <taxon>Ecdysozoa</taxon>
        <taxon>Nematoda</taxon>
        <taxon>Chromadorea</taxon>
        <taxon>Rhabditida</taxon>
        <taxon>Tylenchina</taxon>
        <taxon>Tylenchomorpha</taxon>
        <taxon>Tylenchoidea</taxon>
        <taxon>Meloidogynidae</taxon>
        <taxon>Meloidogyninae</taxon>
        <taxon>Meloidogyne</taxon>
    </lineage>
</organism>
<comment type="caution">
    <text evidence="2">The sequence shown here is derived from an EMBL/GenBank/DDBJ whole genome shotgun (WGS) entry which is preliminary data.</text>
</comment>
<accession>A0A8S9ZFT7</accession>
<keyword evidence="3" id="KW-1185">Reference proteome</keyword>
<proteinExistence type="predicted"/>
<keyword evidence="1" id="KW-0812">Transmembrane</keyword>
<evidence type="ECO:0000256" key="1">
    <source>
        <dbReference type="SAM" id="Phobius"/>
    </source>
</evidence>
<dbReference type="AlphaFoldDB" id="A0A8S9ZFT7"/>
<feature type="transmembrane region" description="Helical" evidence="1">
    <location>
        <begin position="96"/>
        <end position="113"/>
    </location>
</feature>
<dbReference type="Proteomes" id="UP000605970">
    <property type="component" value="Unassembled WGS sequence"/>
</dbReference>
<name>A0A8S9ZFT7_9BILA</name>
<keyword evidence="1" id="KW-1133">Transmembrane helix</keyword>
<dbReference type="EMBL" id="JABEBT010000110">
    <property type="protein sequence ID" value="KAF7632184.1"/>
    <property type="molecule type" value="Genomic_DNA"/>
</dbReference>
<protein>
    <submittedName>
        <fullName evidence="2">Uncharacterized protein</fullName>
    </submittedName>
</protein>
<keyword evidence="1" id="KW-0472">Membrane</keyword>
<evidence type="ECO:0000313" key="2">
    <source>
        <dbReference type="EMBL" id="KAF7632184.1"/>
    </source>
</evidence>